<proteinExistence type="predicted"/>
<dbReference type="SUPFAM" id="SSF56731">
    <property type="entry name" value="DNA primase core"/>
    <property type="match status" value="1"/>
</dbReference>
<organism evidence="1 2">
    <name type="scientific">Kaistella daneshvariae</name>
    <dbReference type="NCBI Taxonomy" id="2487074"/>
    <lineage>
        <taxon>Bacteria</taxon>
        <taxon>Pseudomonadati</taxon>
        <taxon>Bacteroidota</taxon>
        <taxon>Flavobacteriia</taxon>
        <taxon>Flavobacteriales</taxon>
        <taxon>Weeksellaceae</taxon>
        <taxon>Chryseobacterium group</taxon>
        <taxon>Kaistella</taxon>
    </lineage>
</organism>
<dbReference type="Proteomes" id="UP000274483">
    <property type="component" value="Chromosome"/>
</dbReference>
<keyword evidence="2" id="KW-1185">Reference proteome</keyword>
<dbReference type="Gene3D" id="3.40.1360.10">
    <property type="match status" value="1"/>
</dbReference>
<dbReference type="SUPFAM" id="SSF57783">
    <property type="entry name" value="Zinc beta-ribbon"/>
    <property type="match status" value="1"/>
</dbReference>
<evidence type="ECO:0000313" key="1">
    <source>
        <dbReference type="EMBL" id="AZI66926.1"/>
    </source>
</evidence>
<accession>A0ABN5SWX3</accession>
<dbReference type="EMBL" id="CP034158">
    <property type="protein sequence ID" value="AZI66926.1"/>
    <property type="molecule type" value="Genomic_DNA"/>
</dbReference>
<gene>
    <name evidence="1" type="ORF">EIB71_04230</name>
</gene>
<sequence>MNCSEAKNISIRAVLESFALFPSKENPRTAFYFAFDREEKTPSLSVDFINNTAFDFGTGKSYDSISIVQAMKRCSVSDALKYLEPFDFSFQKQKQKQNLHQNLKVESLPKGYEIIDVKEIQHPALLGYLKSRIVEDQKKWVEEVHYRMNDKNYFGIGFKNDSGGYEIRNAYSKICLGKKDITSINSDSKEIRIFEGFFDFLSFKKVENYLEKETSDYIILNSVSMVHKIKKELENYNNIELYFDNDEAGTRAVELVKNEMKNAEDCRVLYSGFKDVNEWLIQNNPKEERQIKNRRR</sequence>
<evidence type="ECO:0000313" key="2">
    <source>
        <dbReference type="Proteomes" id="UP000274483"/>
    </source>
</evidence>
<protein>
    <submittedName>
        <fullName evidence="1">DNA primase</fullName>
    </submittedName>
</protein>
<dbReference type="InterPro" id="IPR036977">
    <property type="entry name" value="DNA_primase_Znf_CHC2"/>
</dbReference>
<reference evidence="1 2" key="1">
    <citation type="submission" date="2018-11" db="EMBL/GenBank/DDBJ databases">
        <title>Proposal to divide the Flavobacteriaceae and reorganize its genera based on Amino Acid Identity values calculated from whole genome sequences.</title>
        <authorList>
            <person name="Nicholson A.C."/>
            <person name="Gulvik C.A."/>
            <person name="Whitney A.M."/>
            <person name="Humrighouse B.W."/>
            <person name="Bell M."/>
            <person name="Holmes B."/>
            <person name="Steigerwalt A.G."/>
            <person name="Villarma A."/>
            <person name="Sheth M."/>
            <person name="Batra D."/>
            <person name="Pryor J."/>
            <person name="Bernardet J.-F."/>
            <person name="Hugo C."/>
            <person name="Kampfer P."/>
            <person name="Newman J.D."/>
            <person name="McQuiston J.R."/>
        </authorList>
    </citation>
    <scope>NUCLEOTIDE SEQUENCE [LARGE SCALE GENOMIC DNA]</scope>
    <source>
        <strain evidence="1 2">H3001</strain>
    </source>
</reference>
<name>A0ABN5SWX3_9FLAO</name>
<dbReference type="RefSeq" id="WP_124757475.1">
    <property type="nucleotide sequence ID" value="NZ_CBCRWA010000002.1"/>
</dbReference>
<dbReference type="Gene3D" id="3.90.580.10">
    <property type="entry name" value="Zinc finger, CHC2-type domain"/>
    <property type="match status" value="1"/>
</dbReference>
<dbReference type="Pfam" id="PF13155">
    <property type="entry name" value="Toprim_2"/>
    <property type="match status" value="1"/>
</dbReference>